<evidence type="ECO:0000256" key="6">
    <source>
        <dbReference type="ARBA" id="ARBA00022827"/>
    </source>
</evidence>
<dbReference type="Proteomes" id="UP000028533">
    <property type="component" value="Unassembled WGS sequence"/>
</dbReference>
<comment type="caution">
    <text evidence="17">The sequence shown here is derived from an EMBL/GenBank/DDBJ whole genome shotgun (WGS) entry which is preliminary data.</text>
</comment>
<keyword evidence="6 13" id="KW-0274">FAD</keyword>
<dbReference type="PROSITE" id="PS00076">
    <property type="entry name" value="PYRIDINE_REDOX_1"/>
    <property type="match status" value="1"/>
</dbReference>
<dbReference type="SUPFAM" id="SSF55424">
    <property type="entry name" value="FAD/NAD-linked reductases, dimerisation (C-terminal) domain"/>
    <property type="match status" value="1"/>
</dbReference>
<evidence type="ECO:0000256" key="14">
    <source>
        <dbReference type="PIRSR" id="PIRSR000350-4"/>
    </source>
</evidence>
<evidence type="ECO:0000256" key="9">
    <source>
        <dbReference type="ARBA" id="ARBA00023157"/>
    </source>
</evidence>
<dbReference type="SUPFAM" id="SSF51905">
    <property type="entry name" value="FAD/NAD(P)-binding domain"/>
    <property type="match status" value="1"/>
</dbReference>
<dbReference type="FunFam" id="3.30.390.30:FF:000001">
    <property type="entry name" value="Dihydrolipoyl dehydrogenase"/>
    <property type="match status" value="1"/>
</dbReference>
<dbReference type="PROSITE" id="PS00189">
    <property type="entry name" value="LIPOYL"/>
    <property type="match status" value="1"/>
</dbReference>
<dbReference type="InterPro" id="IPR050151">
    <property type="entry name" value="Class-I_Pyr_Nuc-Dis_Oxidored"/>
</dbReference>
<accession>A0A084ERE1</accession>
<comment type="similarity">
    <text evidence="1 15">Belongs to the class-I pyridine nucleotide-disulfide oxidoreductase family.</text>
</comment>
<evidence type="ECO:0000256" key="2">
    <source>
        <dbReference type="ARBA" id="ARBA00012608"/>
    </source>
</evidence>
<keyword evidence="8 13" id="KW-0520">NAD</keyword>
<name>A0A084ERE1_MYCCA</name>
<dbReference type="AlphaFoldDB" id="A0A084ERE1"/>
<dbReference type="GO" id="GO:0006103">
    <property type="term" value="P:2-oxoglutarate metabolic process"/>
    <property type="evidence" value="ECO:0007669"/>
    <property type="project" value="TreeGrafter"/>
</dbReference>
<dbReference type="InterPro" id="IPR023753">
    <property type="entry name" value="FAD/NAD-binding_dom"/>
</dbReference>
<keyword evidence="13" id="KW-0547">Nucleotide-binding</keyword>
<dbReference type="NCBIfam" id="TIGR01350">
    <property type="entry name" value="lipoamide_DH"/>
    <property type="match status" value="1"/>
</dbReference>
<dbReference type="Pfam" id="PF02852">
    <property type="entry name" value="Pyr_redox_dim"/>
    <property type="match status" value="1"/>
</dbReference>
<dbReference type="Pfam" id="PF07992">
    <property type="entry name" value="Pyr_redox_2"/>
    <property type="match status" value="1"/>
</dbReference>
<evidence type="ECO:0000256" key="8">
    <source>
        <dbReference type="ARBA" id="ARBA00023027"/>
    </source>
</evidence>
<keyword evidence="7 15" id="KW-0560">Oxidoreductase</keyword>
<feature type="disulfide bond" description="Redox-active" evidence="14">
    <location>
        <begin position="201"/>
        <end position="206"/>
    </location>
</feature>
<dbReference type="Gene3D" id="3.30.390.30">
    <property type="match status" value="1"/>
</dbReference>
<evidence type="ECO:0000256" key="11">
    <source>
        <dbReference type="ARBA" id="ARBA00049187"/>
    </source>
</evidence>
<evidence type="ECO:0000256" key="13">
    <source>
        <dbReference type="PIRSR" id="PIRSR000350-3"/>
    </source>
</evidence>
<dbReference type="CDD" id="cd06849">
    <property type="entry name" value="lipoyl_domain"/>
    <property type="match status" value="1"/>
</dbReference>
<dbReference type="PRINTS" id="PR00411">
    <property type="entry name" value="PNDRDTASEI"/>
</dbReference>
<dbReference type="Gene3D" id="2.40.50.100">
    <property type="match status" value="1"/>
</dbReference>
<gene>
    <name evidence="17" type="primary">pdhD</name>
    <name evidence="17" type="ORF">MCAPa_1090</name>
</gene>
<evidence type="ECO:0000256" key="5">
    <source>
        <dbReference type="ARBA" id="ARBA00022823"/>
    </source>
</evidence>
<evidence type="ECO:0000256" key="4">
    <source>
        <dbReference type="ARBA" id="ARBA00022630"/>
    </source>
</evidence>
<keyword evidence="10 15" id="KW-0676">Redox-active center</keyword>
<evidence type="ECO:0000256" key="1">
    <source>
        <dbReference type="ARBA" id="ARBA00007532"/>
    </source>
</evidence>
<organism evidence="17 18">
    <name type="scientific">Mycoplasma capricolum subsp. capricolum 14232</name>
    <dbReference type="NCBI Taxonomy" id="1188238"/>
    <lineage>
        <taxon>Bacteria</taxon>
        <taxon>Bacillati</taxon>
        <taxon>Mycoplasmatota</taxon>
        <taxon>Mollicutes</taxon>
        <taxon>Mycoplasmataceae</taxon>
        <taxon>Mycoplasma</taxon>
    </lineage>
</organism>
<dbReference type="InterPro" id="IPR000089">
    <property type="entry name" value="Biotin_lipoyl"/>
</dbReference>
<dbReference type="Gene3D" id="3.50.50.60">
    <property type="entry name" value="FAD/NAD(P)-binding domain"/>
    <property type="match status" value="2"/>
</dbReference>
<dbReference type="InterPro" id="IPR012999">
    <property type="entry name" value="Pyr_OxRdtase_I_AS"/>
</dbReference>
<evidence type="ECO:0000256" key="10">
    <source>
        <dbReference type="ARBA" id="ARBA00023284"/>
    </source>
</evidence>
<dbReference type="EMBL" id="JFDO01000004">
    <property type="protein sequence ID" value="KEZ20533.1"/>
    <property type="molecule type" value="Genomic_DNA"/>
</dbReference>
<keyword evidence="5" id="KW-0450">Lipoyl</keyword>
<evidence type="ECO:0000256" key="7">
    <source>
        <dbReference type="ARBA" id="ARBA00023002"/>
    </source>
</evidence>
<feature type="binding site" evidence="13">
    <location>
        <position position="429"/>
    </location>
    <ligand>
        <name>NAD(+)</name>
        <dbReference type="ChEBI" id="CHEBI:57540"/>
    </ligand>
</feature>
<dbReference type="InterPro" id="IPR003016">
    <property type="entry name" value="2-oxoA_DH_lipoyl-BS"/>
</dbReference>
<dbReference type="GO" id="GO:0050660">
    <property type="term" value="F:flavin adenine dinucleotide binding"/>
    <property type="evidence" value="ECO:0007669"/>
    <property type="project" value="InterPro"/>
</dbReference>
<evidence type="ECO:0000256" key="3">
    <source>
        <dbReference type="ARBA" id="ARBA00016961"/>
    </source>
</evidence>
<dbReference type="EC" id="1.8.1.4" evidence="2 15"/>
<evidence type="ECO:0000256" key="12">
    <source>
        <dbReference type="PIRSR" id="PIRSR000350-2"/>
    </source>
</evidence>
<comment type="miscellaneous">
    <text evidence="15">The active site is a redox-active disulfide bond.</text>
</comment>
<dbReference type="InterPro" id="IPR016156">
    <property type="entry name" value="FAD/NAD-linked_Rdtase_dimer_sf"/>
</dbReference>
<evidence type="ECO:0000313" key="18">
    <source>
        <dbReference type="Proteomes" id="UP000028533"/>
    </source>
</evidence>
<dbReference type="PRINTS" id="PR00368">
    <property type="entry name" value="FADPNR"/>
</dbReference>
<evidence type="ECO:0000259" key="16">
    <source>
        <dbReference type="PROSITE" id="PS50968"/>
    </source>
</evidence>
<dbReference type="InterPro" id="IPR001100">
    <property type="entry name" value="Pyr_nuc-diS_OxRdtase"/>
</dbReference>
<dbReference type="InterPro" id="IPR004099">
    <property type="entry name" value="Pyr_nucl-diS_OxRdtase_dimer"/>
</dbReference>
<feature type="binding site" evidence="13">
    <location>
        <begin position="342"/>
        <end position="349"/>
    </location>
    <ligand>
        <name>NAD(+)</name>
        <dbReference type="ChEBI" id="CHEBI:57540"/>
    </ligand>
</feature>
<feature type="binding site" evidence="13">
    <location>
        <position position="468"/>
    </location>
    <ligand>
        <name>FAD</name>
        <dbReference type="ChEBI" id="CHEBI:57692"/>
    </ligand>
</feature>
<dbReference type="GO" id="GO:0004148">
    <property type="term" value="F:dihydrolipoyl dehydrogenase (NADH) activity"/>
    <property type="evidence" value="ECO:0007669"/>
    <property type="project" value="UniProtKB-EC"/>
</dbReference>
<reference evidence="17 18" key="1">
    <citation type="submission" date="2014-02" db="EMBL/GenBank/DDBJ databases">
        <title>Genome sequence of Mycoplasma capricolum subsp. capricolum strain 14232.</title>
        <authorList>
            <person name="Sirand-Pugnet P."/>
            <person name="Breton M."/>
            <person name="Dordet-Frisoni E."/>
            <person name="Baranowski E."/>
            <person name="Barre A."/>
            <person name="Couture C."/>
            <person name="Dupuy V."/>
            <person name="Gaurivaud P."/>
            <person name="Jacob D."/>
            <person name="Lemaitre C."/>
            <person name="Manso-Silvan L."/>
            <person name="Nikolski M."/>
            <person name="Nouvel L.-X."/>
            <person name="Poumarat F."/>
            <person name="Tardy F."/>
            <person name="Thebault P."/>
            <person name="Theil S."/>
            <person name="Citti C."/>
            <person name="Thiaucourt F."/>
            <person name="Blanchard A."/>
        </authorList>
    </citation>
    <scope>NUCLEOTIDE SEQUENCE [LARGE SCALE GENOMIC DNA]</scope>
    <source>
        <strain evidence="17 18">14232</strain>
    </source>
</reference>
<proteinExistence type="inferred from homology"/>
<evidence type="ECO:0000256" key="15">
    <source>
        <dbReference type="RuleBase" id="RU003692"/>
    </source>
</evidence>
<dbReference type="SUPFAM" id="SSF51230">
    <property type="entry name" value="Single hybrid motif"/>
    <property type="match status" value="1"/>
</dbReference>
<feature type="domain" description="Lipoyl-binding" evidence="16">
    <location>
        <begin position="1"/>
        <end position="76"/>
    </location>
</feature>
<dbReference type="RefSeq" id="WP_036431119.1">
    <property type="nucleotide sequence ID" value="NZ_JFDO01000004.1"/>
</dbReference>
<dbReference type="InterPro" id="IPR011053">
    <property type="entry name" value="Single_hybrid_motif"/>
</dbReference>
<feature type="active site" description="Proton acceptor" evidence="12">
    <location>
        <position position="607"/>
    </location>
</feature>
<comment type="cofactor">
    <cofactor evidence="13 15">
        <name>FAD</name>
        <dbReference type="ChEBI" id="CHEBI:57692"/>
    </cofactor>
    <text evidence="13 15">Binds 1 FAD per subunit.</text>
</comment>
<keyword evidence="9" id="KW-1015">Disulfide bond</keyword>
<evidence type="ECO:0000313" key="17">
    <source>
        <dbReference type="EMBL" id="KEZ20533.1"/>
    </source>
</evidence>
<dbReference type="InterPro" id="IPR006258">
    <property type="entry name" value="Lipoamide_DH"/>
</dbReference>
<keyword evidence="4 15" id="KW-0285">Flavoprotein</keyword>
<dbReference type="PROSITE" id="PS50968">
    <property type="entry name" value="BIOTINYL_LIPOYL"/>
    <property type="match status" value="1"/>
</dbReference>
<dbReference type="PIRSF" id="PIRSF000350">
    <property type="entry name" value="Mercury_reductase_MerA"/>
    <property type="match status" value="1"/>
</dbReference>
<dbReference type="PANTHER" id="PTHR22912:SF160">
    <property type="entry name" value="DIHYDROLIPOYL DEHYDROGENASE"/>
    <property type="match status" value="1"/>
</dbReference>
<dbReference type="Pfam" id="PF00364">
    <property type="entry name" value="Biotin_lipoyl"/>
    <property type="match status" value="1"/>
</dbReference>
<comment type="catalytic activity">
    <reaction evidence="11 15">
        <text>N(6)-[(R)-dihydrolipoyl]-L-lysyl-[protein] + NAD(+) = N(6)-[(R)-lipoyl]-L-lysyl-[protein] + NADH + H(+)</text>
        <dbReference type="Rhea" id="RHEA:15045"/>
        <dbReference type="Rhea" id="RHEA-COMP:10474"/>
        <dbReference type="Rhea" id="RHEA-COMP:10475"/>
        <dbReference type="ChEBI" id="CHEBI:15378"/>
        <dbReference type="ChEBI" id="CHEBI:57540"/>
        <dbReference type="ChEBI" id="CHEBI:57945"/>
        <dbReference type="ChEBI" id="CHEBI:83099"/>
        <dbReference type="ChEBI" id="CHEBI:83100"/>
        <dbReference type="EC" id="1.8.1.4"/>
    </reaction>
</comment>
<dbReference type="InterPro" id="IPR036188">
    <property type="entry name" value="FAD/NAD-bd_sf"/>
</dbReference>
<dbReference type="PANTHER" id="PTHR22912">
    <property type="entry name" value="DISULFIDE OXIDOREDUCTASE"/>
    <property type="match status" value="1"/>
</dbReference>
<feature type="binding site" evidence="13">
    <location>
        <position position="210"/>
    </location>
    <ligand>
        <name>FAD</name>
        <dbReference type="ChEBI" id="CHEBI:57692"/>
    </ligand>
</feature>
<protein>
    <recommendedName>
        <fullName evidence="3 15">Dihydrolipoyl dehydrogenase</fullName>
        <ecNumber evidence="2 15">1.8.1.4</ecNumber>
    </recommendedName>
</protein>
<sequence length="629" mass="67390">MFKVKFADIGEGLTEGTVAEVLVKVGDVVKEGQPLYFVETDKVNSEIPSPVAGKIAIINISTGQEIKVGDVVIEIDDGSSTSTASTSKVEVVEENASVVGATPVSNDVLPSRVPKPKSEAKVEVVEENASVVGATPVSNDVLPSRAPKPKVEAPKVDVQIEDTFDVCVVGAGIGGYVTAIKSAQLGLKTLIIEKEYYGGVCLNVGCIPTKTLLKTSHVYHDIVHKAKELGIVLQNTENVVIDWAQALERKNGVVKKLTGGVKYLLDKNKVTQIKGEAIALDKNTISVNNKNYRVNNLVIASGSTPNHLPLPGFDQGRKDGIIIDSTGILSVPKIPETLVVIGGGVIGIEFSCLFASLGTKVTVLQGLPTILEMLDKDIIDAMTKELKNRYNIQVITNASVKEFKDGSVVYQIDGQDQMIKGEYVLESVGRKTSLTGFENIGLELTPRKGVVVNEYQETNLDGVYAIGDVVGKSMLAQTAVKGAIVAANRIAKKANKAHAEDIVMNYDKVPSCIYTHPEVSMIGKTEQQLKQENIEYKAFKFPFSAIGKALADDDTSGFVKIIVEPKYKTILGAHIIGNRATEMISEITAVIECEGTITEIANTIHPHPTMSEAIGEAAEALETGKAIHF</sequence>